<evidence type="ECO:0000313" key="3">
    <source>
        <dbReference type="EMBL" id="KAG0462946.1"/>
    </source>
</evidence>
<keyword evidence="4" id="KW-1185">Reference proteome</keyword>
<accession>A0A835Q2H8</accession>
<dbReference type="Proteomes" id="UP000639772">
    <property type="component" value="Chromosome 11"/>
</dbReference>
<dbReference type="EMBL" id="JADCNL010000011">
    <property type="protein sequence ID" value="KAG0461491.1"/>
    <property type="molecule type" value="Genomic_DNA"/>
</dbReference>
<name>A0A835Q2H8_VANPL</name>
<dbReference type="EMBL" id="JADCNM010000011">
    <property type="protein sequence ID" value="KAG0462946.1"/>
    <property type="molecule type" value="Genomic_DNA"/>
</dbReference>
<dbReference type="Proteomes" id="UP000636800">
    <property type="component" value="Chromosome 11"/>
</dbReference>
<evidence type="ECO:0000313" key="5">
    <source>
        <dbReference type="Proteomes" id="UP000639772"/>
    </source>
</evidence>
<dbReference type="AlphaFoldDB" id="A0A835Q2H8"/>
<reference evidence="4 5" key="1">
    <citation type="journal article" date="2020" name="Nat. Food">
        <title>A phased Vanilla planifolia genome enables genetic improvement of flavour and production.</title>
        <authorList>
            <person name="Hasing T."/>
            <person name="Tang H."/>
            <person name="Brym M."/>
            <person name="Khazi F."/>
            <person name="Huang T."/>
            <person name="Chambers A.H."/>
        </authorList>
    </citation>
    <scope>NUCLEOTIDE SEQUENCE [LARGE SCALE GENOMIC DNA]</scope>
    <source>
        <tissue evidence="3">Leaf</tissue>
    </source>
</reference>
<evidence type="ECO:0000313" key="2">
    <source>
        <dbReference type="EMBL" id="KAG0461491.1"/>
    </source>
</evidence>
<feature type="region of interest" description="Disordered" evidence="1">
    <location>
        <begin position="1"/>
        <end position="33"/>
    </location>
</feature>
<gene>
    <name evidence="3" type="ORF">HPP92_021422</name>
    <name evidence="2" type="ORF">HPP92_021788</name>
</gene>
<evidence type="ECO:0000256" key="1">
    <source>
        <dbReference type="SAM" id="MobiDB-lite"/>
    </source>
</evidence>
<comment type="caution">
    <text evidence="3">The sequence shown here is derived from an EMBL/GenBank/DDBJ whole genome shotgun (WGS) entry which is preliminary data.</text>
</comment>
<feature type="compositionally biased region" description="Gly residues" evidence="1">
    <location>
        <begin position="21"/>
        <end position="32"/>
    </location>
</feature>
<sequence length="69" mass="7594">MEDRGRRSGTPRKSFFPAAKAGGGVKGGGNGNKQGRMVMWICRKRQISSILKPQVVNRLYREDGIGESD</sequence>
<proteinExistence type="predicted"/>
<evidence type="ECO:0000313" key="4">
    <source>
        <dbReference type="Proteomes" id="UP000636800"/>
    </source>
</evidence>
<protein>
    <submittedName>
        <fullName evidence="3">Uncharacterized protein</fullName>
    </submittedName>
</protein>
<organism evidence="3 5">
    <name type="scientific">Vanilla planifolia</name>
    <name type="common">Vanilla</name>
    <dbReference type="NCBI Taxonomy" id="51239"/>
    <lineage>
        <taxon>Eukaryota</taxon>
        <taxon>Viridiplantae</taxon>
        <taxon>Streptophyta</taxon>
        <taxon>Embryophyta</taxon>
        <taxon>Tracheophyta</taxon>
        <taxon>Spermatophyta</taxon>
        <taxon>Magnoliopsida</taxon>
        <taxon>Liliopsida</taxon>
        <taxon>Asparagales</taxon>
        <taxon>Orchidaceae</taxon>
        <taxon>Vanilloideae</taxon>
        <taxon>Vanilleae</taxon>
        <taxon>Vanilla</taxon>
    </lineage>
</organism>